<evidence type="ECO:0000256" key="5">
    <source>
        <dbReference type="ARBA" id="ARBA00022448"/>
    </source>
</evidence>
<sequence length="68" mass="7719">MNWHSWQNFLAMGGYGLYVWGSFGIVLLALALEWWAIARQTRAALAEVRLARTSHLSHLSHPSQEIPT</sequence>
<organism evidence="13 14">
    <name type="scientific">Aquabacterium commune</name>
    <dbReference type="NCBI Taxonomy" id="70586"/>
    <lineage>
        <taxon>Bacteria</taxon>
        <taxon>Pseudomonadati</taxon>
        <taxon>Pseudomonadota</taxon>
        <taxon>Betaproteobacteria</taxon>
        <taxon>Burkholderiales</taxon>
        <taxon>Aquabacterium</taxon>
    </lineage>
</organism>
<dbReference type="Pfam" id="PF04995">
    <property type="entry name" value="CcmD"/>
    <property type="match status" value="1"/>
</dbReference>
<dbReference type="InterPro" id="IPR052075">
    <property type="entry name" value="Heme_exporter_D"/>
</dbReference>
<evidence type="ECO:0000256" key="8">
    <source>
        <dbReference type="ARBA" id="ARBA00022692"/>
    </source>
</evidence>
<evidence type="ECO:0000256" key="7">
    <source>
        <dbReference type="ARBA" id="ARBA00022519"/>
    </source>
</evidence>
<reference evidence="13 14" key="1">
    <citation type="submission" date="2019-03" db="EMBL/GenBank/DDBJ databases">
        <title>Genomic Encyclopedia of Type Strains, Phase IV (KMG-IV): sequencing the most valuable type-strain genomes for metagenomic binning, comparative biology and taxonomic classification.</title>
        <authorList>
            <person name="Goeker M."/>
        </authorList>
    </citation>
    <scope>NUCLEOTIDE SEQUENCE [LARGE SCALE GENOMIC DNA]</scope>
    <source>
        <strain evidence="13 14">DSM 11901</strain>
    </source>
</reference>
<protein>
    <recommendedName>
        <fullName evidence="4 12">Heme exporter protein D</fullName>
    </recommendedName>
</protein>
<evidence type="ECO:0000256" key="2">
    <source>
        <dbReference type="ARBA" id="ARBA00004377"/>
    </source>
</evidence>
<dbReference type="InterPro" id="IPR007078">
    <property type="entry name" value="Haem_export_protD_CcmD"/>
</dbReference>
<gene>
    <name evidence="13" type="ORF">EV672_101169</name>
</gene>
<dbReference type="RefSeq" id="WP_133605697.1">
    <property type="nucleotide sequence ID" value="NZ_SNXW01000001.1"/>
</dbReference>
<evidence type="ECO:0000313" key="14">
    <source>
        <dbReference type="Proteomes" id="UP000294593"/>
    </source>
</evidence>
<evidence type="ECO:0000256" key="10">
    <source>
        <dbReference type="ARBA" id="ARBA00022989"/>
    </source>
</evidence>
<dbReference type="GO" id="GO:0015886">
    <property type="term" value="P:heme transport"/>
    <property type="evidence" value="ECO:0007669"/>
    <property type="project" value="InterPro"/>
</dbReference>
<keyword evidence="9 12" id="KW-0201">Cytochrome c-type biogenesis</keyword>
<evidence type="ECO:0000256" key="11">
    <source>
        <dbReference type="ARBA" id="ARBA00023136"/>
    </source>
</evidence>
<dbReference type="GO" id="GO:0005886">
    <property type="term" value="C:plasma membrane"/>
    <property type="evidence" value="ECO:0007669"/>
    <property type="project" value="UniProtKB-SubCell"/>
</dbReference>
<dbReference type="EMBL" id="SNXW01000001">
    <property type="protein sequence ID" value="TDP88033.1"/>
    <property type="molecule type" value="Genomic_DNA"/>
</dbReference>
<comment type="similarity">
    <text evidence="3 12">Belongs to the CcmD/CycX/HelD family.</text>
</comment>
<evidence type="ECO:0000256" key="6">
    <source>
        <dbReference type="ARBA" id="ARBA00022475"/>
    </source>
</evidence>
<evidence type="ECO:0000256" key="9">
    <source>
        <dbReference type="ARBA" id="ARBA00022748"/>
    </source>
</evidence>
<dbReference type="PANTHER" id="PTHR37531:SF1">
    <property type="entry name" value="HEME EXPORTER PROTEIN D"/>
    <property type="match status" value="1"/>
</dbReference>
<keyword evidence="5 12" id="KW-0813">Transport</keyword>
<keyword evidence="10 12" id="KW-1133">Transmembrane helix</keyword>
<keyword evidence="7 12" id="KW-0997">Cell inner membrane</keyword>
<keyword evidence="8 12" id="KW-0812">Transmembrane</keyword>
<feature type="transmembrane region" description="Helical" evidence="12">
    <location>
        <begin position="12"/>
        <end position="32"/>
    </location>
</feature>
<dbReference type="GO" id="GO:1903607">
    <property type="term" value="P:cytochrome c biosynthetic process"/>
    <property type="evidence" value="ECO:0007669"/>
    <property type="project" value="TreeGrafter"/>
</dbReference>
<dbReference type="GO" id="GO:0017004">
    <property type="term" value="P:cytochrome complex assembly"/>
    <property type="evidence" value="ECO:0007669"/>
    <property type="project" value="UniProtKB-KW"/>
</dbReference>
<proteinExistence type="inferred from homology"/>
<dbReference type="NCBIfam" id="TIGR03141">
    <property type="entry name" value="cytochro_ccmD"/>
    <property type="match status" value="1"/>
</dbReference>
<keyword evidence="11 12" id="KW-0472">Membrane</keyword>
<keyword evidence="6 12" id="KW-1003">Cell membrane</keyword>
<dbReference type="OrthoDB" id="9815607at2"/>
<keyword evidence="14" id="KW-1185">Reference proteome</keyword>
<evidence type="ECO:0000256" key="3">
    <source>
        <dbReference type="ARBA" id="ARBA00008741"/>
    </source>
</evidence>
<evidence type="ECO:0000256" key="1">
    <source>
        <dbReference type="ARBA" id="ARBA00002442"/>
    </source>
</evidence>
<dbReference type="Proteomes" id="UP000294593">
    <property type="component" value="Unassembled WGS sequence"/>
</dbReference>
<dbReference type="AlphaFoldDB" id="A0A4R6RMW8"/>
<accession>A0A4R6RMW8</accession>
<comment type="caution">
    <text evidence="13">The sequence shown here is derived from an EMBL/GenBank/DDBJ whole genome shotgun (WGS) entry which is preliminary data.</text>
</comment>
<evidence type="ECO:0000256" key="4">
    <source>
        <dbReference type="ARBA" id="ARBA00016461"/>
    </source>
</evidence>
<dbReference type="PANTHER" id="PTHR37531">
    <property type="entry name" value="HEME EXPORTER PROTEIN D"/>
    <property type="match status" value="1"/>
</dbReference>
<comment type="subcellular location">
    <subcellularLocation>
        <location evidence="2 12">Cell inner membrane</location>
        <topology evidence="2 12">Single-pass membrane protein</topology>
    </subcellularLocation>
</comment>
<name>A0A4R6RMW8_9BURK</name>
<comment type="function">
    <text evidence="1 12">Required for the export of heme to the periplasm for the biogenesis of c-type cytochromes.</text>
</comment>
<evidence type="ECO:0000256" key="12">
    <source>
        <dbReference type="RuleBase" id="RU363101"/>
    </source>
</evidence>
<evidence type="ECO:0000313" key="13">
    <source>
        <dbReference type="EMBL" id="TDP88033.1"/>
    </source>
</evidence>